<sequence>MALEDIVVVSKLNARQMEAYKIIMQHGSGSVDPLTPMAGIWQSGSWIGGCCNDTVADLVVHREQGGTTMSSTAGWPLAPASPVAGGGGGFLL</sequence>
<dbReference type="EMBL" id="JAVXUP010003636">
    <property type="protein sequence ID" value="KAK2998484.1"/>
    <property type="molecule type" value="Genomic_DNA"/>
</dbReference>
<keyword evidence="2" id="KW-1185">Reference proteome</keyword>
<proteinExistence type="predicted"/>
<comment type="caution">
    <text evidence="1">The sequence shown here is derived from an EMBL/GenBank/DDBJ whole genome shotgun (WGS) entry which is preliminary data.</text>
</comment>
<evidence type="ECO:0000313" key="2">
    <source>
        <dbReference type="Proteomes" id="UP001188597"/>
    </source>
</evidence>
<accession>A0AA89AC46</accession>
<dbReference type="AlphaFoldDB" id="A0AA89AC46"/>
<reference evidence="1" key="1">
    <citation type="submission" date="2022-12" db="EMBL/GenBank/DDBJ databases">
        <title>Draft genome assemblies for two species of Escallonia (Escalloniales).</title>
        <authorList>
            <person name="Chanderbali A."/>
            <person name="Dervinis C."/>
            <person name="Anghel I."/>
            <person name="Soltis D."/>
            <person name="Soltis P."/>
            <person name="Zapata F."/>
        </authorList>
    </citation>
    <scope>NUCLEOTIDE SEQUENCE</scope>
    <source>
        <strain evidence="1">UCBG64.0493</strain>
        <tissue evidence="1">Leaf</tissue>
    </source>
</reference>
<dbReference type="Proteomes" id="UP001188597">
    <property type="component" value="Unassembled WGS sequence"/>
</dbReference>
<evidence type="ECO:0000313" key="1">
    <source>
        <dbReference type="EMBL" id="KAK2998484.1"/>
    </source>
</evidence>
<organism evidence="1 2">
    <name type="scientific">Escallonia herrerae</name>
    <dbReference type="NCBI Taxonomy" id="1293975"/>
    <lineage>
        <taxon>Eukaryota</taxon>
        <taxon>Viridiplantae</taxon>
        <taxon>Streptophyta</taxon>
        <taxon>Embryophyta</taxon>
        <taxon>Tracheophyta</taxon>
        <taxon>Spermatophyta</taxon>
        <taxon>Magnoliopsida</taxon>
        <taxon>eudicotyledons</taxon>
        <taxon>Gunneridae</taxon>
        <taxon>Pentapetalae</taxon>
        <taxon>asterids</taxon>
        <taxon>campanulids</taxon>
        <taxon>Escalloniales</taxon>
        <taxon>Escalloniaceae</taxon>
        <taxon>Escallonia</taxon>
    </lineage>
</organism>
<name>A0AA89AC46_9ASTE</name>
<gene>
    <name evidence="1" type="ORF">RJ639_023953</name>
</gene>
<protein>
    <submittedName>
        <fullName evidence="1">Uncharacterized protein</fullName>
    </submittedName>
</protein>